<evidence type="ECO:0000256" key="1">
    <source>
        <dbReference type="ARBA" id="ARBA00022692"/>
    </source>
</evidence>
<dbReference type="GO" id="GO:0005886">
    <property type="term" value="C:plasma membrane"/>
    <property type="evidence" value="ECO:0007669"/>
    <property type="project" value="TreeGrafter"/>
</dbReference>
<keyword evidence="1 4" id="KW-0812">Transmembrane</keyword>
<feature type="transmembrane region" description="Helical" evidence="4">
    <location>
        <begin position="12"/>
        <end position="31"/>
    </location>
</feature>
<dbReference type="PANTHER" id="PTHR43129">
    <property type="entry name" value="FOSMIDOMYCIN RESISTANCE PROTEIN"/>
    <property type="match status" value="1"/>
</dbReference>
<feature type="transmembrane region" description="Helical" evidence="4">
    <location>
        <begin position="344"/>
        <end position="362"/>
    </location>
</feature>
<evidence type="ECO:0000256" key="3">
    <source>
        <dbReference type="ARBA" id="ARBA00023136"/>
    </source>
</evidence>
<dbReference type="RefSeq" id="WP_108916970.1">
    <property type="nucleotide sequence ID" value="NZ_BGJY01000012.1"/>
</dbReference>
<feature type="transmembrane region" description="Helical" evidence="4">
    <location>
        <begin position="107"/>
        <end position="123"/>
    </location>
</feature>
<dbReference type="GO" id="GO:0022857">
    <property type="term" value="F:transmembrane transporter activity"/>
    <property type="evidence" value="ECO:0007669"/>
    <property type="project" value="InterPro"/>
</dbReference>
<dbReference type="Gene3D" id="1.20.1250.20">
    <property type="entry name" value="MFS general substrate transporter like domains"/>
    <property type="match status" value="2"/>
</dbReference>
<feature type="transmembrane region" description="Helical" evidence="4">
    <location>
        <begin position="374"/>
        <end position="392"/>
    </location>
</feature>
<dbReference type="InterPro" id="IPR036259">
    <property type="entry name" value="MFS_trans_sf"/>
</dbReference>
<evidence type="ECO:0000256" key="4">
    <source>
        <dbReference type="SAM" id="Phobius"/>
    </source>
</evidence>
<dbReference type="EMBL" id="PUIV01000010">
    <property type="protein sequence ID" value="PWB94202.1"/>
    <property type="molecule type" value="Genomic_DNA"/>
</dbReference>
<feature type="transmembrane region" description="Helical" evidence="4">
    <location>
        <begin position="144"/>
        <end position="165"/>
    </location>
</feature>
<evidence type="ECO:0000256" key="2">
    <source>
        <dbReference type="ARBA" id="ARBA00022989"/>
    </source>
</evidence>
<feature type="transmembrane region" description="Helical" evidence="4">
    <location>
        <begin position="312"/>
        <end position="332"/>
    </location>
</feature>
<keyword evidence="7" id="KW-1185">Reference proteome</keyword>
<feature type="transmembrane region" description="Helical" evidence="4">
    <location>
        <begin position="171"/>
        <end position="193"/>
    </location>
</feature>
<dbReference type="OrthoDB" id="9770492at2"/>
<evidence type="ECO:0000313" key="6">
    <source>
        <dbReference type="EMBL" id="PWB94202.1"/>
    </source>
</evidence>
<keyword evidence="2 4" id="KW-1133">Transmembrane helix</keyword>
<dbReference type="InterPro" id="IPR020846">
    <property type="entry name" value="MFS_dom"/>
</dbReference>
<evidence type="ECO:0000259" key="5">
    <source>
        <dbReference type="PROSITE" id="PS50850"/>
    </source>
</evidence>
<dbReference type="AlphaFoldDB" id="A0A2U1SRG5"/>
<feature type="transmembrane region" description="Helical" evidence="4">
    <location>
        <begin position="82"/>
        <end position="101"/>
    </location>
</feature>
<comment type="caution">
    <text evidence="6">The sequence shown here is derived from an EMBL/GenBank/DDBJ whole genome shotgun (WGS) entry which is preliminary data.</text>
</comment>
<dbReference type="Proteomes" id="UP000245137">
    <property type="component" value="Unassembled WGS sequence"/>
</dbReference>
<dbReference type="PANTHER" id="PTHR43129:SF1">
    <property type="entry name" value="FOSMIDOMYCIN RESISTANCE PROTEIN"/>
    <property type="match status" value="1"/>
</dbReference>
<dbReference type="Pfam" id="PF07690">
    <property type="entry name" value="MFS_1"/>
    <property type="match status" value="1"/>
</dbReference>
<feature type="transmembrane region" description="Helical" evidence="4">
    <location>
        <begin position="51"/>
        <end position="75"/>
    </location>
</feature>
<dbReference type="SUPFAM" id="SSF103473">
    <property type="entry name" value="MFS general substrate transporter"/>
    <property type="match status" value="1"/>
</dbReference>
<gene>
    <name evidence="6" type="ORF">C5689_08785</name>
</gene>
<feature type="transmembrane region" description="Helical" evidence="4">
    <location>
        <begin position="288"/>
        <end position="306"/>
    </location>
</feature>
<organism evidence="6 7">
    <name type="scientific">Methylosinus sporium</name>
    <dbReference type="NCBI Taxonomy" id="428"/>
    <lineage>
        <taxon>Bacteria</taxon>
        <taxon>Pseudomonadati</taxon>
        <taxon>Pseudomonadota</taxon>
        <taxon>Alphaproteobacteria</taxon>
        <taxon>Hyphomicrobiales</taxon>
        <taxon>Methylocystaceae</taxon>
        <taxon>Methylosinus</taxon>
    </lineage>
</organism>
<accession>A0A2U1SRG5</accession>
<sequence>MSRSIAARPEAGAPAFSVLGAISFCHFLNDMMQSLLPAVYPLLKGGFDLDFGQIGLLSFTYQVTASLLQPLVGLYTDRRPQAYSLVVGMGSTLCGLLALAFAPSYPALLAAAMLLGIGSSIFHPESSRIARIASGGAHGLAQSLFQVGGNFGSSLGPLLAAFFILPRGQASLAWFALVALGGMGVVTALGHWFRSNGHARAPSRIAPPVDTGLSLGQRRRALAVLVALMFSKFVYLAALGNYYVFYLMSRFGSTQEDAQIYLFVFLATSAGGTVIGGALGDRLGRKRVIWASILGVLPFTLALPYVGLPATIGLSAIIGFMLSSAFPAILVYAQELTPNRIGAVSGLFFGFAFGMSGVGAAALGELADRTSIEFVYLLCSFLPLIGLLAVFLPSGDAASRRS</sequence>
<protein>
    <submittedName>
        <fullName evidence="6">MFS transporter</fullName>
    </submittedName>
</protein>
<evidence type="ECO:0000313" key="7">
    <source>
        <dbReference type="Proteomes" id="UP000245137"/>
    </source>
</evidence>
<dbReference type="CDD" id="cd17478">
    <property type="entry name" value="MFS_FsR"/>
    <property type="match status" value="1"/>
</dbReference>
<proteinExistence type="predicted"/>
<reference evidence="6 7" key="1">
    <citation type="journal article" date="2018" name="Appl. Microbiol. Biotechnol.">
        <title>Co-cultivation of the strictly anaerobic methanogen Methanosarcina barkeri with aerobic methanotrophs in an oxygen-limited membrane bioreactor.</title>
        <authorList>
            <person name="In 't Zandt M.H."/>
            <person name="van den Bosch T.J.M."/>
            <person name="Rijkers R."/>
            <person name="van Kessel M.A.H.J."/>
            <person name="Jetten M.S.M."/>
            <person name="Welte C.U."/>
        </authorList>
    </citation>
    <scope>NUCLEOTIDE SEQUENCE [LARGE SCALE GENOMIC DNA]</scope>
    <source>
        <strain evidence="6 7">DSM 17706</strain>
    </source>
</reference>
<feature type="transmembrane region" description="Helical" evidence="4">
    <location>
        <begin position="222"/>
        <end position="246"/>
    </location>
</feature>
<feature type="domain" description="Major facilitator superfamily (MFS) profile" evidence="5">
    <location>
        <begin position="18"/>
        <end position="398"/>
    </location>
</feature>
<dbReference type="PROSITE" id="PS50850">
    <property type="entry name" value="MFS"/>
    <property type="match status" value="1"/>
</dbReference>
<name>A0A2U1SRG5_METSR</name>
<keyword evidence="3 4" id="KW-0472">Membrane</keyword>
<feature type="transmembrane region" description="Helical" evidence="4">
    <location>
        <begin position="258"/>
        <end position="279"/>
    </location>
</feature>
<dbReference type="InterPro" id="IPR011701">
    <property type="entry name" value="MFS"/>
</dbReference>